<evidence type="ECO:0000313" key="5">
    <source>
        <dbReference type="EMBL" id="KAF7988653.1"/>
    </source>
</evidence>
<dbReference type="InterPro" id="IPR009091">
    <property type="entry name" value="RCC1/BLIP-II"/>
</dbReference>
<feature type="repeat" description="RCC1" evidence="2">
    <location>
        <begin position="947"/>
        <end position="998"/>
    </location>
</feature>
<dbReference type="Proteomes" id="UP000639338">
    <property type="component" value="Unassembled WGS sequence"/>
</dbReference>
<feature type="repeat" description="RCC1" evidence="2">
    <location>
        <begin position="895"/>
        <end position="946"/>
    </location>
</feature>
<feature type="domain" description="RCC1-like" evidence="4">
    <location>
        <begin position="828"/>
        <end position="1058"/>
    </location>
</feature>
<dbReference type="SUPFAM" id="SSF50985">
    <property type="entry name" value="RCC1/BLIP-II"/>
    <property type="match status" value="2"/>
</dbReference>
<sequence>MAEESIDNNETKINLFEENIFELKCLIKATDISHSARCEIGRKQLLAFTTCHTDIGIYYQPDIYKSPIIKRIKWFKTTDKSISALCFDLTGSWLLVASQDGTIYIVPALALVDKSNTLDHKWSIEDITPITIIDLPSPYSRPTALTWWQGVTQSSHIGIIGTDEGEIIFINIENGQWIGSTQVSGTITSLNICQDNSLEIVSLLITNSQDKQWRLILEQRTNGCLFTINKTSKYNKKNNEKIDDTRPYQTRSRLQGLKQLSVEKLAILKQKLADTRNNKNLTTTTIRRDSESSSSNEEFEILQKKETTIVHPELLSEDVYLSPQYTRQGQHLYTAYCKTTNHITIHGTDVSLVPLHMYKMPEPCCDIILTQRLFFITGPKRKNIWIISCPLAELKIEQKELSKFNNESIIGKFKFNNSKEYINFIYRSSDYPENYNTTTTTTTTNNNDKKNCLPKNIDDLNIEIPPVDTCIIITNFGIYKIVLRKSLLKLFIELALKNNKCDIEKAGRLGIIFGINVQQLFECAGDIHLSNGRFNEAAGLYKISRCRLLKGVLKTAATGHTEKLLGCLCHCLTPPSVSELTTTTRIHLSNLTVFAFSELVLRSSSTLSQDINSIYKDFLIFLSTNHYYDERWVVDVVGQTCLWKVLHHLATQRGLYTQVLDILLTTVNNITLTNTINSKYGLLICISEVNFLQSLLSYPIFAKKHMEFVHKNLSQLQIFVLQRLIDLYDPTNPVFRPLLVRYKSRRRTTSHSSQSSQCDSLDSSDVLDETGSIVEEFIETFLFILLTYLNKKGFTNKHNTNLIGRINYPGIEKRFNIVKNIDFKRRLLSAGYGHVALIRNGNVYTWGTSSNGCLGTGPTISKYGSPQPITIFKQIEVELLSVSCGRCHTLAITNNGIYAWGGSQYGQLGLGRLLQTPNPELIVSLADEIIVDAVAGQYHSVALTMDGRVFTWGWAVHGQLGHGNTIQKNIPTPINYLFGIVIKTIAAGHAHTLCLTVDGILYAFGCNIFGQLGNGNNIKSLIPIKINLINEPITDIATSYFHNLAITMTNKLYTWGSSPQILRLQSQAQKKIKLLEYQAAVDKYNNNDDDDDELTSCCSSSSSNNNNDDLSDIEKLAIKTINERKLNSSNNNIQKIGLKDVNLGLLEENQTHLIPILVDTNLVNGKIVQISTGCHHSALLAKDGTVYTWGRNFDGQIGNGTRCDVTIPTPLTYNPTSVLAQVSQKINNYNFNNTNNNTNNNNNNNSGNGNDNDTINDDINKKLQTNRVIKPVRICCGCEFTVAIQPGGTLLAWGLNNNAQLGRSPTKDTSSISEKLVLIKSSKRVVRLPHGAHVAIDSPTQVPNIPTPVITYQSYDVTPFAGRIRNINIIDKSYTDITLHYILEQFNGIYDSTKIMEKCDELEDYQARSKLALLEQNYLISLAYQLKTLNPDNYKTLVMSSKENYSNDNANNVDKDEDDNIEEINNTDYDDNDDGDDDDDDDDDDNDDNDDCNNKKLKDNTKLFAKHVVKNLVECIEENECKKKIKMTTSKSLDCMQLFEEELYNFDCQGGSEELCEDNKSEDNISLDITEDAFDNDNDNDDKLIKQKFNNNNNKLYIDLMTNDALNIVKFYINEIDENSNKIIQQILETSFTFWINNNLNMNKLENLLLKYINKLYYSLGLLLFCNDIDKNNTSNNNIQIYDAVSTNFSIKVCNLMFRHIEDGKSNHEYIEMLSLLMHQNNGLPITSFTNKNENKTSEQIMKDIINGLSLKSTDPIPFIHIKGDDENIEELLNSNNDRIVFTCGHHYSMTTYESEIVPNMEADLLDAQPHSLPHTAQLLGNILTQNSKKDIICPKCLPKVIQNAVKTVMDS</sequence>
<evidence type="ECO:0000256" key="3">
    <source>
        <dbReference type="SAM" id="MobiDB-lite"/>
    </source>
</evidence>
<feature type="region of interest" description="Disordered" evidence="3">
    <location>
        <begin position="1445"/>
        <end position="1493"/>
    </location>
</feature>
<evidence type="ECO:0000256" key="1">
    <source>
        <dbReference type="ARBA" id="ARBA00022737"/>
    </source>
</evidence>
<evidence type="ECO:0000313" key="6">
    <source>
        <dbReference type="Proteomes" id="UP000639338"/>
    </source>
</evidence>
<dbReference type="InterPro" id="IPR058923">
    <property type="entry name" value="RCC1-like_dom"/>
</dbReference>
<dbReference type="InterPro" id="IPR036322">
    <property type="entry name" value="WD40_repeat_dom_sf"/>
</dbReference>
<dbReference type="PROSITE" id="PS00626">
    <property type="entry name" value="RCC1_2"/>
    <property type="match status" value="2"/>
</dbReference>
<protein>
    <recommendedName>
        <fullName evidence="4">RCC1-like domain-containing protein</fullName>
    </recommendedName>
</protein>
<dbReference type="Gene3D" id="2.130.10.10">
    <property type="entry name" value="YVTN repeat-like/Quinoprotein amine dehydrogenase"/>
    <property type="match status" value="1"/>
</dbReference>
<dbReference type="Gene3D" id="2.130.10.30">
    <property type="entry name" value="Regulator of chromosome condensation 1/beta-lactamase-inhibitor protein II"/>
    <property type="match status" value="2"/>
</dbReference>
<comment type="caution">
    <text evidence="5">The sequence shown here is derived from an EMBL/GenBank/DDBJ whole genome shotgun (WGS) entry which is preliminary data.</text>
</comment>
<evidence type="ECO:0000259" key="4">
    <source>
        <dbReference type="Pfam" id="PF25390"/>
    </source>
</evidence>
<dbReference type="PROSITE" id="PS50012">
    <property type="entry name" value="RCC1_3"/>
    <property type="match status" value="5"/>
</dbReference>
<keyword evidence="6" id="KW-1185">Reference proteome</keyword>
<dbReference type="PANTHER" id="PTHR22870:SF408">
    <property type="entry name" value="OS09G0560450 PROTEIN"/>
    <property type="match status" value="1"/>
</dbReference>
<name>A0A835CNZ5_APHGI</name>
<keyword evidence="1" id="KW-0677">Repeat</keyword>
<gene>
    <name evidence="5" type="ORF">HCN44_001226</name>
</gene>
<dbReference type="InterPro" id="IPR000408">
    <property type="entry name" value="Reg_chr_condens"/>
</dbReference>
<feature type="repeat" description="RCC1" evidence="2">
    <location>
        <begin position="841"/>
        <end position="895"/>
    </location>
</feature>
<dbReference type="PRINTS" id="PR00633">
    <property type="entry name" value="RCCNDNSATION"/>
</dbReference>
<feature type="region of interest" description="Disordered" evidence="3">
    <location>
        <begin position="1229"/>
        <end position="1257"/>
    </location>
</feature>
<dbReference type="InterPro" id="IPR051210">
    <property type="entry name" value="Ub_ligase/GEF_domain"/>
</dbReference>
<feature type="compositionally biased region" description="Low complexity" evidence="3">
    <location>
        <begin position="1229"/>
        <end position="1253"/>
    </location>
</feature>
<organism evidence="5 6">
    <name type="scientific">Aphidius gifuensis</name>
    <name type="common">Parasitoid wasp</name>
    <dbReference type="NCBI Taxonomy" id="684658"/>
    <lineage>
        <taxon>Eukaryota</taxon>
        <taxon>Metazoa</taxon>
        <taxon>Ecdysozoa</taxon>
        <taxon>Arthropoda</taxon>
        <taxon>Hexapoda</taxon>
        <taxon>Insecta</taxon>
        <taxon>Pterygota</taxon>
        <taxon>Neoptera</taxon>
        <taxon>Endopterygota</taxon>
        <taxon>Hymenoptera</taxon>
        <taxon>Apocrita</taxon>
        <taxon>Ichneumonoidea</taxon>
        <taxon>Braconidae</taxon>
        <taxon>Aphidiinae</taxon>
        <taxon>Aphidius</taxon>
    </lineage>
</organism>
<feature type="compositionally biased region" description="Low complexity" evidence="3">
    <location>
        <begin position="1095"/>
        <end position="1106"/>
    </location>
</feature>
<feature type="repeat" description="RCC1" evidence="2">
    <location>
        <begin position="999"/>
        <end position="1049"/>
    </location>
</feature>
<dbReference type="Pfam" id="PF00415">
    <property type="entry name" value="RCC1"/>
    <property type="match status" value="1"/>
</dbReference>
<reference evidence="5 6" key="1">
    <citation type="submission" date="2020-08" db="EMBL/GenBank/DDBJ databases">
        <title>Aphidius gifuensis genome sequencing and assembly.</title>
        <authorList>
            <person name="Du Z."/>
        </authorList>
    </citation>
    <scope>NUCLEOTIDE SEQUENCE [LARGE SCALE GENOMIC DNA]</scope>
    <source>
        <strain evidence="5">YNYX2018</strain>
        <tissue evidence="5">Adults</tissue>
    </source>
</reference>
<feature type="region of interest" description="Disordered" evidence="3">
    <location>
        <begin position="1086"/>
        <end position="1106"/>
    </location>
</feature>
<feature type="repeat" description="RCC1" evidence="2">
    <location>
        <begin position="1184"/>
        <end position="1234"/>
    </location>
</feature>
<dbReference type="InterPro" id="IPR015943">
    <property type="entry name" value="WD40/YVTN_repeat-like_dom_sf"/>
</dbReference>
<dbReference type="SUPFAM" id="SSF50978">
    <property type="entry name" value="WD40 repeat-like"/>
    <property type="match status" value="1"/>
</dbReference>
<dbReference type="Pfam" id="PF25390">
    <property type="entry name" value="WD40_RLD"/>
    <property type="match status" value="1"/>
</dbReference>
<dbReference type="OrthoDB" id="16281at2759"/>
<accession>A0A835CNZ5</accession>
<feature type="compositionally biased region" description="Acidic residues" evidence="3">
    <location>
        <begin position="1468"/>
        <end position="1491"/>
    </location>
</feature>
<proteinExistence type="predicted"/>
<evidence type="ECO:0000256" key="2">
    <source>
        <dbReference type="PROSITE-ProRule" id="PRU00235"/>
    </source>
</evidence>
<dbReference type="PANTHER" id="PTHR22870">
    <property type="entry name" value="REGULATOR OF CHROMOSOME CONDENSATION"/>
    <property type="match status" value="1"/>
</dbReference>
<dbReference type="EMBL" id="JACMRX010000005">
    <property type="protein sequence ID" value="KAF7988653.1"/>
    <property type="molecule type" value="Genomic_DNA"/>
</dbReference>